<proteinExistence type="predicted"/>
<organism evidence="1 2">
    <name type="scientific">Camellia lanceoleosa</name>
    <dbReference type="NCBI Taxonomy" id="1840588"/>
    <lineage>
        <taxon>Eukaryota</taxon>
        <taxon>Viridiplantae</taxon>
        <taxon>Streptophyta</taxon>
        <taxon>Embryophyta</taxon>
        <taxon>Tracheophyta</taxon>
        <taxon>Spermatophyta</taxon>
        <taxon>Magnoliopsida</taxon>
        <taxon>eudicotyledons</taxon>
        <taxon>Gunneridae</taxon>
        <taxon>Pentapetalae</taxon>
        <taxon>asterids</taxon>
        <taxon>Ericales</taxon>
        <taxon>Theaceae</taxon>
        <taxon>Camellia</taxon>
    </lineage>
</organism>
<sequence length="144" mass="16004">MGNCIHVLLSSPQKKSKVLIIDGVEEEFKASTLVEKSTSGSYKGYKLAHRAQPDSPLPPKAKLKSGEVNYLVPHLGRPRSPPFLRKVVVGNSCRGRKVKIVVTKEQLELMVRSVECQSRKVAIQSSLGRKECQKWRPSLATIPE</sequence>
<evidence type="ECO:0000313" key="1">
    <source>
        <dbReference type="EMBL" id="KAI8001459.1"/>
    </source>
</evidence>
<evidence type="ECO:0000313" key="2">
    <source>
        <dbReference type="Proteomes" id="UP001060215"/>
    </source>
</evidence>
<dbReference type="EMBL" id="CM045765">
    <property type="protein sequence ID" value="KAI8001459.1"/>
    <property type="molecule type" value="Genomic_DNA"/>
</dbReference>
<protein>
    <submittedName>
        <fullName evidence="1">Uncharacterized protein</fullName>
    </submittedName>
</protein>
<name>A0ACC0GKT2_9ERIC</name>
<accession>A0ACC0GKT2</accession>
<keyword evidence="2" id="KW-1185">Reference proteome</keyword>
<reference evidence="1 2" key="1">
    <citation type="journal article" date="2022" name="Plant J.">
        <title>Chromosome-level genome of Camellia lanceoleosa provides a valuable resource for understanding genome evolution and self-incompatibility.</title>
        <authorList>
            <person name="Gong W."/>
            <person name="Xiao S."/>
            <person name="Wang L."/>
            <person name="Liao Z."/>
            <person name="Chang Y."/>
            <person name="Mo W."/>
            <person name="Hu G."/>
            <person name="Li W."/>
            <person name="Zhao G."/>
            <person name="Zhu H."/>
            <person name="Hu X."/>
            <person name="Ji K."/>
            <person name="Xiang X."/>
            <person name="Song Q."/>
            <person name="Yuan D."/>
            <person name="Jin S."/>
            <person name="Zhang L."/>
        </authorList>
    </citation>
    <scope>NUCLEOTIDE SEQUENCE [LARGE SCALE GENOMIC DNA]</scope>
    <source>
        <strain evidence="1">SQ_2022a</strain>
    </source>
</reference>
<comment type="caution">
    <text evidence="1">The sequence shown here is derived from an EMBL/GenBank/DDBJ whole genome shotgun (WGS) entry which is preliminary data.</text>
</comment>
<dbReference type="Proteomes" id="UP001060215">
    <property type="component" value="Chromosome 8"/>
</dbReference>
<gene>
    <name evidence="1" type="ORF">LOK49_LG09G00058</name>
</gene>